<dbReference type="InterPro" id="IPR037171">
    <property type="entry name" value="NagB/RpiA_transferase-like"/>
</dbReference>
<dbReference type="SUPFAM" id="SSF100950">
    <property type="entry name" value="NagB/RpiA/CoA transferase-like"/>
    <property type="match status" value="1"/>
</dbReference>
<comment type="caution">
    <text evidence="2">The sequence shown here is derived from an EMBL/GenBank/DDBJ whole genome shotgun (WGS) entry which is preliminary data.</text>
</comment>
<sequence length="141" mass="15073">MLRLYSKRDLESLARDKWGIPDAGKSTGDLDEAPQRLNCMSDPAAPVYAILVPGVCFDAKSQRLGHGKGYRARAQPTDAALSVRNGWRATDGSRTLASTGARIDRGAGDGRRCLDGLDRHGGGYSSAQIREGRATSGRPES</sequence>
<gene>
    <name evidence="2" type="ORF">NliqN6_5959</name>
</gene>
<evidence type="ECO:0000256" key="1">
    <source>
        <dbReference type="SAM" id="MobiDB-lite"/>
    </source>
</evidence>
<evidence type="ECO:0000313" key="2">
    <source>
        <dbReference type="EMBL" id="GHJ89557.1"/>
    </source>
</evidence>
<dbReference type="Gene3D" id="3.40.50.10420">
    <property type="entry name" value="NagB/RpiA/CoA transferase-like"/>
    <property type="match status" value="1"/>
</dbReference>
<organism evidence="2 3">
    <name type="scientific">Naganishia liquefaciens</name>
    <dbReference type="NCBI Taxonomy" id="104408"/>
    <lineage>
        <taxon>Eukaryota</taxon>
        <taxon>Fungi</taxon>
        <taxon>Dikarya</taxon>
        <taxon>Basidiomycota</taxon>
        <taxon>Agaricomycotina</taxon>
        <taxon>Tremellomycetes</taxon>
        <taxon>Filobasidiales</taxon>
        <taxon>Filobasidiaceae</taxon>
        <taxon>Naganishia</taxon>
    </lineage>
</organism>
<dbReference type="Proteomes" id="UP000620104">
    <property type="component" value="Unassembled WGS sequence"/>
</dbReference>
<dbReference type="EMBL" id="BLZA01000048">
    <property type="protein sequence ID" value="GHJ89557.1"/>
    <property type="molecule type" value="Genomic_DNA"/>
</dbReference>
<protein>
    <recommendedName>
        <fullName evidence="4">5-formyltetrahydrofolate cyclo-ligase</fullName>
    </recommendedName>
</protein>
<proteinExistence type="predicted"/>
<name>A0A8H3TYP7_9TREE</name>
<dbReference type="InterPro" id="IPR024185">
    <property type="entry name" value="FTHF_cligase-like_sf"/>
</dbReference>
<feature type="region of interest" description="Disordered" evidence="1">
    <location>
        <begin position="117"/>
        <end position="141"/>
    </location>
</feature>
<reference evidence="2" key="1">
    <citation type="submission" date="2020-07" db="EMBL/GenBank/DDBJ databases">
        <title>Draft Genome Sequence of a Deep-Sea Yeast, Naganishia (Cryptococcus) liquefaciens strain N6.</title>
        <authorList>
            <person name="Han Y.W."/>
            <person name="Kajitani R."/>
            <person name="Morimoto H."/>
            <person name="Parhat M."/>
            <person name="Tsubouchi H."/>
            <person name="Bakenova O."/>
            <person name="Ogata M."/>
            <person name="Argunhan B."/>
            <person name="Aoki R."/>
            <person name="Kajiwara S."/>
            <person name="Itoh T."/>
            <person name="Iwasaki H."/>
        </authorList>
    </citation>
    <scope>NUCLEOTIDE SEQUENCE</scope>
    <source>
        <strain evidence="2">N6</strain>
    </source>
</reference>
<evidence type="ECO:0000313" key="3">
    <source>
        <dbReference type="Proteomes" id="UP000620104"/>
    </source>
</evidence>
<keyword evidence="3" id="KW-1185">Reference proteome</keyword>
<accession>A0A8H3TYP7</accession>
<evidence type="ECO:0008006" key="4">
    <source>
        <dbReference type="Google" id="ProtNLM"/>
    </source>
</evidence>
<dbReference type="OrthoDB" id="2015992at2759"/>
<dbReference type="AlphaFoldDB" id="A0A8H3TYP7"/>